<keyword evidence="2" id="KW-1185">Reference proteome</keyword>
<evidence type="ECO:0000313" key="2">
    <source>
        <dbReference type="Proteomes" id="UP000295293"/>
    </source>
</evidence>
<sequence length="96" mass="10072">MSAPGLTPQQAVDFLRRLSGDDAYRRRFEQSPVEALQEVGVSAAVAQAIPPAAIDPSTLADAATLNSLADALSDESVRNLRCMCMVIPGPSLGFGK</sequence>
<protein>
    <submittedName>
        <fullName evidence="1">Putative modified peptide</fullName>
    </submittedName>
</protein>
<evidence type="ECO:0000313" key="1">
    <source>
        <dbReference type="EMBL" id="TDR41203.1"/>
    </source>
</evidence>
<reference evidence="1 2" key="1">
    <citation type="submission" date="2019-03" db="EMBL/GenBank/DDBJ databases">
        <title>Genomic Encyclopedia of Type Strains, Phase IV (KMG-IV): sequencing the most valuable type-strain genomes for metagenomic binning, comparative biology and taxonomic classification.</title>
        <authorList>
            <person name="Goeker M."/>
        </authorList>
    </citation>
    <scope>NUCLEOTIDE SEQUENCE [LARGE SCALE GENOMIC DNA]</scope>
    <source>
        <strain evidence="1 2">DSM 21667</strain>
    </source>
</reference>
<dbReference type="Proteomes" id="UP000295293">
    <property type="component" value="Unassembled WGS sequence"/>
</dbReference>
<dbReference type="RefSeq" id="WP_133819955.1">
    <property type="nucleotide sequence ID" value="NZ_SNZH01000011.1"/>
</dbReference>
<dbReference type="NCBIfam" id="TIGR04509">
    <property type="entry name" value="mod_pep_NH_fam"/>
    <property type="match status" value="1"/>
</dbReference>
<gene>
    <name evidence="1" type="ORF">DFR29_111115</name>
</gene>
<organism evidence="1 2">
    <name type="scientific">Tahibacter aquaticus</name>
    <dbReference type="NCBI Taxonomy" id="520092"/>
    <lineage>
        <taxon>Bacteria</taxon>
        <taxon>Pseudomonadati</taxon>
        <taxon>Pseudomonadota</taxon>
        <taxon>Gammaproteobacteria</taxon>
        <taxon>Lysobacterales</taxon>
        <taxon>Rhodanobacteraceae</taxon>
        <taxon>Tahibacter</taxon>
    </lineage>
</organism>
<proteinExistence type="predicted"/>
<comment type="caution">
    <text evidence="1">The sequence shown here is derived from an EMBL/GenBank/DDBJ whole genome shotgun (WGS) entry which is preliminary data.</text>
</comment>
<name>A0A4R6YSM7_9GAMM</name>
<dbReference type="OrthoDB" id="5959633at2"/>
<dbReference type="EMBL" id="SNZH01000011">
    <property type="protein sequence ID" value="TDR41203.1"/>
    <property type="molecule type" value="Genomic_DNA"/>
</dbReference>
<accession>A0A4R6YSM7</accession>
<dbReference type="AlphaFoldDB" id="A0A4R6YSM7"/>
<dbReference type="InterPro" id="IPR030976">
    <property type="entry name" value="Mod_pep_NH_fam"/>
</dbReference>